<name>A0A086JV51_TOXGO</name>
<feature type="compositionally biased region" description="Polar residues" evidence="1">
    <location>
        <begin position="609"/>
        <end position="620"/>
    </location>
</feature>
<feature type="compositionally biased region" description="Basic and acidic residues" evidence="1">
    <location>
        <begin position="259"/>
        <end position="273"/>
    </location>
</feature>
<feature type="compositionally biased region" description="Basic and acidic residues" evidence="1">
    <location>
        <begin position="168"/>
        <end position="181"/>
    </location>
</feature>
<feature type="compositionally biased region" description="Acidic residues" evidence="1">
    <location>
        <begin position="274"/>
        <end position="283"/>
    </location>
</feature>
<feature type="region of interest" description="Disordered" evidence="1">
    <location>
        <begin position="162"/>
        <end position="181"/>
    </location>
</feature>
<comment type="caution">
    <text evidence="2">The sequence shown here is derived from an EMBL/GenBank/DDBJ whole genome shotgun (WGS) entry which is preliminary data.</text>
</comment>
<evidence type="ECO:0000256" key="1">
    <source>
        <dbReference type="SAM" id="MobiDB-lite"/>
    </source>
</evidence>
<feature type="region of interest" description="Disordered" evidence="1">
    <location>
        <begin position="647"/>
        <end position="692"/>
    </location>
</feature>
<feature type="compositionally biased region" description="Polar residues" evidence="1">
    <location>
        <begin position="97"/>
        <end position="106"/>
    </location>
</feature>
<dbReference type="Proteomes" id="UP000028837">
    <property type="component" value="Unassembled WGS sequence"/>
</dbReference>
<feature type="compositionally biased region" description="Polar residues" evidence="1">
    <location>
        <begin position="52"/>
        <end position="70"/>
    </location>
</feature>
<feature type="compositionally biased region" description="Basic and acidic residues" evidence="1">
    <location>
        <begin position="647"/>
        <end position="671"/>
    </location>
</feature>
<sequence length="759" mass="82464">MARKQKGEKFAEPPGTASRPGDVEENAPMNGKESSPWTGGEPVGGKPIPPSSRLSCEASQCDSRVLSGNFQHGPPAKALQPAGGTSRVVKKRKTDRSSQSGSASPKESSRQEKKAVGSRCSAATTPPSLPSWAQREREALETLTDEFYARHRLYLRVWPVTASQEEGESSRGKKKGDEDEASKLRQEQLMNMRVMLHDRVAENLSFTCTQYNSPLQPPRNRCLPSFLKPRGYRACRLACTDEVNLSVTTTGTSEDPECDNPREGDGGAPHGEETAEELLEEATEGTAEGEGIRRKGSVGEAESIEASGEDKINELQKSLLADGFTGCWILLLSEKYIPPAEEPHLPPPQGQEPQRPAESPAGSRAGRPSADHGDASVSGGGHSNGSGDTQKPGGLETSPTPRVRRVIVCGALVEVYSNNERQISALWCLPCLSAQSTRLLLQAFLPRLVVEALKLPDVLPPPSAAEPKKKKRAKGPGKGGDNAGSESDLESVAASLGGAENDGEEGPPAPMKSVFAVCEDTLLWPRQALFLLASPTKMDFLRHVEPLQPQALVPPGPDEEAQPQLHVDAGLGPQWRDCNCRRRFHAEAQRPKPQSMEPGKAASSWGAKHTTQSPNFPTTTQAPDTFLRFFSVSELWAARLMPPKEARARLEAAETRGPEEPNDAPETRTEPEATPGAVAKSAKHLKTKEEQRHASVWPLFSDGWASLVPKETCDQLVEEIYGGMPYLRQYFDEDPQETNVARDEMCGLTEDECRTILQW</sequence>
<dbReference type="EMBL" id="AHZU02001131">
    <property type="protein sequence ID" value="KFG36019.1"/>
    <property type="molecule type" value="Genomic_DNA"/>
</dbReference>
<evidence type="ECO:0000313" key="3">
    <source>
        <dbReference type="Proteomes" id="UP000028837"/>
    </source>
</evidence>
<feature type="region of interest" description="Disordered" evidence="1">
    <location>
        <begin position="1"/>
        <end position="133"/>
    </location>
</feature>
<gene>
    <name evidence="2" type="ORF">TGDOM2_214800</name>
</gene>
<reference evidence="2 3" key="1">
    <citation type="submission" date="2014-02" db="EMBL/GenBank/DDBJ databases">
        <authorList>
            <person name="Sibley D."/>
            <person name="Venepally P."/>
            <person name="Karamycheva S."/>
            <person name="Hadjithomas M."/>
            <person name="Khan A."/>
            <person name="Brunk B."/>
            <person name="Roos D."/>
            <person name="Caler E."/>
            <person name="Lorenzi H."/>
        </authorList>
    </citation>
    <scope>NUCLEOTIDE SEQUENCE [LARGE SCALE GENOMIC DNA]</scope>
    <source>
        <strain evidence="2 3">GAB2-2007-GAL-DOM2</strain>
    </source>
</reference>
<feature type="region of interest" description="Disordered" evidence="1">
    <location>
        <begin position="586"/>
        <end position="620"/>
    </location>
</feature>
<feature type="region of interest" description="Disordered" evidence="1">
    <location>
        <begin position="340"/>
        <end position="399"/>
    </location>
</feature>
<feature type="compositionally biased region" description="Basic and acidic residues" evidence="1">
    <location>
        <begin position="1"/>
        <end position="11"/>
    </location>
</feature>
<accession>A0A086JV51</accession>
<feature type="region of interest" description="Disordered" evidence="1">
    <location>
        <begin position="458"/>
        <end position="511"/>
    </location>
</feature>
<dbReference type="OrthoDB" id="330508at2759"/>
<protein>
    <submittedName>
        <fullName evidence="2">Uncharacterized protein</fullName>
    </submittedName>
</protein>
<feature type="region of interest" description="Disordered" evidence="1">
    <location>
        <begin position="248"/>
        <end position="309"/>
    </location>
</feature>
<organism evidence="2 3">
    <name type="scientific">Toxoplasma gondii GAB2-2007-GAL-DOM2</name>
    <dbReference type="NCBI Taxonomy" id="1130820"/>
    <lineage>
        <taxon>Eukaryota</taxon>
        <taxon>Sar</taxon>
        <taxon>Alveolata</taxon>
        <taxon>Apicomplexa</taxon>
        <taxon>Conoidasida</taxon>
        <taxon>Coccidia</taxon>
        <taxon>Eucoccidiorida</taxon>
        <taxon>Eimeriorina</taxon>
        <taxon>Sarcocystidae</taxon>
        <taxon>Toxoplasma</taxon>
    </lineage>
</organism>
<evidence type="ECO:0000313" key="2">
    <source>
        <dbReference type="EMBL" id="KFG36019.1"/>
    </source>
</evidence>
<dbReference type="AlphaFoldDB" id="A0A086JV51"/>
<proteinExistence type="predicted"/>
<dbReference type="VEuPathDB" id="ToxoDB:TGDOM2_214800"/>